<evidence type="ECO:0000256" key="1">
    <source>
        <dbReference type="ARBA" id="ARBA00023266"/>
    </source>
</evidence>
<evidence type="ECO:0000259" key="3">
    <source>
        <dbReference type="PROSITE" id="PS50206"/>
    </source>
</evidence>
<name>A0ABM7MCX5_9GAMM</name>
<protein>
    <recommendedName>
        <fullName evidence="2">tRNA 2-selenouridine synthase</fullName>
        <ecNumber evidence="2">2.9.1.3</ecNumber>
    </recommendedName>
</protein>
<comment type="function">
    <text evidence="2">Involved in the post-transcriptional modification of the uridine at the wobble position (U34) of tRNA(Lys), tRNA(Glu) and tRNA(Gln). Catalyzes the conversion of 2-thiouridine (S2U-RNA) to 2-selenouridine (Se2U-RNA). Acts in a two-step process involving geranylation of 2-thiouridine (S2U) to S-geranyl-2-thiouridine (geS2U) and subsequent selenation of the latter derivative to 2-selenouridine (Se2U) in the tRNA chain.</text>
</comment>
<comment type="subunit">
    <text evidence="2">Monomer.</text>
</comment>
<dbReference type="InterPro" id="IPR027417">
    <property type="entry name" value="P-loop_NTPase"/>
</dbReference>
<dbReference type="EMBL" id="AP024202">
    <property type="protein sequence ID" value="BCN93258.1"/>
    <property type="molecule type" value="Genomic_DNA"/>
</dbReference>
<dbReference type="SUPFAM" id="SSF52821">
    <property type="entry name" value="Rhodanese/Cell cycle control phosphatase"/>
    <property type="match status" value="1"/>
</dbReference>
<dbReference type="SUPFAM" id="SSF52540">
    <property type="entry name" value="P-loop containing nucleoside triphosphate hydrolases"/>
    <property type="match status" value="1"/>
</dbReference>
<dbReference type="EC" id="2.9.1.3" evidence="2"/>
<evidence type="ECO:0000313" key="4">
    <source>
        <dbReference type="EMBL" id="BCN93258.1"/>
    </source>
</evidence>
<sequence length="373" mass="42703">MAVNLTEFTTELPQTDDFKSIVLNNTPLIDVRAPVEFEQGAFASSINLPLMNDEERHKVGICYKQHGNAAAVKLGHQLVNEATRTPRVDAWAAFMDQHSDALLYCFRGGMRSKISQQWLKDSGREIVRLKGGYKAFRRYLIDFMESVPQQFQQLDIQPIVLAGRTGSGKTLVIQQLQNTIDLEGLAHHRGSAFGRHATPQPTQINFENNLSMSLIRFLETQAKQLIIEDEGRNIGSVNLSKELFDFLKGGERVVVETPLAERIAITLDEYVIEAQQEYPTLDAWTTFMLAALQRIQKRLGGERYQRVLKQFEDAMQYQIQQASTEYHQAWIETLLVEYYDPMYDYQMQKRQHKVAFSGSMQEVVSFLQELAKS</sequence>
<keyword evidence="1 2" id="KW-0711">Selenium</keyword>
<dbReference type="InterPro" id="IPR058840">
    <property type="entry name" value="AAA_SelU"/>
</dbReference>
<dbReference type="Pfam" id="PF00581">
    <property type="entry name" value="Rhodanese"/>
    <property type="match status" value="1"/>
</dbReference>
<reference evidence="4" key="1">
    <citation type="journal article" date="2022" name="Arch. Microbiol.">
        <title>Thiomicrorhabdus immobilis sp. nov., a mesophilic sulfur-oxidizing bacterium isolated from sediment of a brackish lake in northern Japan.</title>
        <authorList>
            <person name="Kojima H."/>
            <person name="Mochizuki J."/>
            <person name="Kanda M."/>
            <person name="Watanabe T."/>
            <person name="Fukui M."/>
        </authorList>
    </citation>
    <scope>NUCLEOTIDE SEQUENCE</scope>
    <source>
        <strain evidence="4">Am19</strain>
    </source>
</reference>
<comment type="catalytic activity">
    <reaction evidence="2">
        <text>5-methylaminomethyl-2-thiouridine(34) in tRNA + (2E)-geranyl diphosphate = 5-methylaminomethyl-S-(2E)-geranyl-thiouridine(34) in tRNA + diphosphate</text>
        <dbReference type="Rhea" id="RHEA:14085"/>
        <dbReference type="Rhea" id="RHEA-COMP:10195"/>
        <dbReference type="Rhea" id="RHEA-COMP:14654"/>
        <dbReference type="ChEBI" id="CHEBI:33019"/>
        <dbReference type="ChEBI" id="CHEBI:58057"/>
        <dbReference type="ChEBI" id="CHEBI:74455"/>
        <dbReference type="ChEBI" id="CHEBI:140632"/>
    </reaction>
</comment>
<organism evidence="4 5">
    <name type="scientific">Thiomicrorhabdus immobilis</name>
    <dbReference type="NCBI Taxonomy" id="2791037"/>
    <lineage>
        <taxon>Bacteria</taxon>
        <taxon>Pseudomonadati</taxon>
        <taxon>Pseudomonadota</taxon>
        <taxon>Gammaproteobacteria</taxon>
        <taxon>Thiotrichales</taxon>
        <taxon>Piscirickettsiaceae</taxon>
        <taxon>Thiomicrorhabdus</taxon>
    </lineage>
</organism>
<dbReference type="InterPro" id="IPR017582">
    <property type="entry name" value="SelU"/>
</dbReference>
<dbReference type="RefSeq" id="WP_237264294.1">
    <property type="nucleotide sequence ID" value="NZ_AP024202.1"/>
</dbReference>
<keyword evidence="5" id="KW-1185">Reference proteome</keyword>
<gene>
    <name evidence="2 4" type="primary">selU</name>
    <name evidence="4" type="ORF">THMIRHAM_10430</name>
</gene>
<dbReference type="NCBIfam" id="TIGR03167">
    <property type="entry name" value="tRNA_sel_U_synt"/>
    <property type="match status" value="1"/>
</dbReference>
<evidence type="ECO:0000256" key="2">
    <source>
        <dbReference type="HAMAP-Rule" id="MF_01622"/>
    </source>
</evidence>
<dbReference type="InterPro" id="IPR001763">
    <property type="entry name" value="Rhodanese-like_dom"/>
</dbReference>
<dbReference type="PANTHER" id="PTHR30401:SF0">
    <property type="entry name" value="TRNA 2-SELENOURIDINE SYNTHASE"/>
    <property type="match status" value="1"/>
</dbReference>
<dbReference type="InterPro" id="IPR036873">
    <property type="entry name" value="Rhodanese-like_dom_sf"/>
</dbReference>
<keyword evidence="2" id="KW-0808">Transferase</keyword>
<dbReference type="Proteomes" id="UP001054820">
    <property type="component" value="Chromosome"/>
</dbReference>
<dbReference type="PROSITE" id="PS50206">
    <property type="entry name" value="RHODANESE_3"/>
    <property type="match status" value="1"/>
</dbReference>
<dbReference type="Gene3D" id="3.40.250.10">
    <property type="entry name" value="Rhodanese-like domain"/>
    <property type="match status" value="1"/>
</dbReference>
<dbReference type="NCBIfam" id="NF008750">
    <property type="entry name" value="PRK11784.1-2"/>
    <property type="match status" value="1"/>
</dbReference>
<evidence type="ECO:0000313" key="5">
    <source>
        <dbReference type="Proteomes" id="UP001054820"/>
    </source>
</evidence>
<comment type="catalytic activity">
    <reaction evidence="2">
        <text>5-methylaminomethyl-2-(Se-phospho)selenouridine(34) in tRNA + H2O = 5-methylaminomethyl-2-selenouridine(34) in tRNA + phosphate</text>
        <dbReference type="Rhea" id="RHEA:60176"/>
        <dbReference type="Rhea" id="RHEA-COMP:10196"/>
        <dbReference type="Rhea" id="RHEA-COMP:15523"/>
        <dbReference type="ChEBI" id="CHEBI:15377"/>
        <dbReference type="ChEBI" id="CHEBI:43474"/>
        <dbReference type="ChEBI" id="CHEBI:82743"/>
        <dbReference type="ChEBI" id="CHEBI:143702"/>
    </reaction>
</comment>
<comment type="similarity">
    <text evidence="2">Belongs to the SelU family.</text>
</comment>
<feature type="active site" description="S-selanylcysteine intermediate" evidence="2">
    <location>
        <position position="105"/>
    </location>
</feature>
<proteinExistence type="inferred from homology"/>
<dbReference type="HAMAP" id="MF_01622">
    <property type="entry name" value="tRNA_sel_U_synth"/>
    <property type="match status" value="1"/>
</dbReference>
<dbReference type="PANTHER" id="PTHR30401">
    <property type="entry name" value="TRNA 2-SELENOURIDINE SYNTHASE"/>
    <property type="match status" value="1"/>
</dbReference>
<feature type="domain" description="Rhodanese" evidence="3">
    <location>
        <begin position="22"/>
        <end position="145"/>
    </location>
</feature>
<comment type="catalytic activity">
    <reaction evidence="2">
        <text>5-methylaminomethyl-S-(2E)-geranyl-thiouridine(34) in tRNA + selenophosphate + H(+) = 5-methylaminomethyl-2-(Se-phospho)selenouridine(34) in tRNA + (2E)-thiogeraniol</text>
        <dbReference type="Rhea" id="RHEA:60172"/>
        <dbReference type="Rhea" id="RHEA-COMP:14654"/>
        <dbReference type="Rhea" id="RHEA-COMP:15523"/>
        <dbReference type="ChEBI" id="CHEBI:15378"/>
        <dbReference type="ChEBI" id="CHEBI:16144"/>
        <dbReference type="ChEBI" id="CHEBI:140632"/>
        <dbReference type="ChEBI" id="CHEBI:143702"/>
        <dbReference type="ChEBI" id="CHEBI:143703"/>
    </reaction>
</comment>
<dbReference type="NCBIfam" id="NF008751">
    <property type="entry name" value="PRK11784.1-3"/>
    <property type="match status" value="1"/>
</dbReference>
<accession>A0ABM7MCX5</accession>
<dbReference type="Pfam" id="PF26341">
    <property type="entry name" value="AAA_SelU"/>
    <property type="match status" value="1"/>
</dbReference>
<dbReference type="SMART" id="SM00450">
    <property type="entry name" value="RHOD"/>
    <property type="match status" value="1"/>
</dbReference>
<comment type="catalytic activity">
    <reaction evidence="2">
        <text>5-methylaminomethyl-2-thiouridine(34) in tRNA + selenophosphate + (2E)-geranyl diphosphate + H2O + H(+) = 5-methylaminomethyl-2-selenouridine(34) in tRNA + (2E)-thiogeraniol + phosphate + diphosphate</text>
        <dbReference type="Rhea" id="RHEA:42716"/>
        <dbReference type="Rhea" id="RHEA-COMP:10195"/>
        <dbReference type="Rhea" id="RHEA-COMP:10196"/>
        <dbReference type="ChEBI" id="CHEBI:15377"/>
        <dbReference type="ChEBI" id="CHEBI:15378"/>
        <dbReference type="ChEBI" id="CHEBI:16144"/>
        <dbReference type="ChEBI" id="CHEBI:33019"/>
        <dbReference type="ChEBI" id="CHEBI:43474"/>
        <dbReference type="ChEBI" id="CHEBI:58057"/>
        <dbReference type="ChEBI" id="CHEBI:74455"/>
        <dbReference type="ChEBI" id="CHEBI:82743"/>
        <dbReference type="ChEBI" id="CHEBI:143703"/>
        <dbReference type="EC" id="2.9.1.3"/>
    </reaction>
</comment>